<feature type="transmembrane region" description="Helical" evidence="8">
    <location>
        <begin position="35"/>
        <end position="53"/>
    </location>
</feature>
<evidence type="ECO:0000256" key="8">
    <source>
        <dbReference type="SAM" id="Phobius"/>
    </source>
</evidence>
<organism evidence="10 11">
    <name type="scientific">Pseudidiomarina salinarum</name>
    <dbReference type="NCBI Taxonomy" id="435908"/>
    <lineage>
        <taxon>Bacteria</taxon>
        <taxon>Pseudomonadati</taxon>
        <taxon>Pseudomonadota</taxon>
        <taxon>Gammaproteobacteria</taxon>
        <taxon>Alteromonadales</taxon>
        <taxon>Idiomarinaceae</taxon>
        <taxon>Pseudidiomarina</taxon>
    </lineage>
</organism>
<feature type="transmembrane region" description="Helical" evidence="8">
    <location>
        <begin position="335"/>
        <end position="354"/>
    </location>
</feature>
<dbReference type="Proteomes" id="UP000054363">
    <property type="component" value="Unassembled WGS sequence"/>
</dbReference>
<dbReference type="OrthoDB" id="9768329at2"/>
<evidence type="ECO:0000256" key="3">
    <source>
        <dbReference type="ARBA" id="ARBA00022475"/>
    </source>
</evidence>
<evidence type="ECO:0000256" key="1">
    <source>
        <dbReference type="ARBA" id="ARBA00004651"/>
    </source>
</evidence>
<keyword evidence="11" id="KW-1185">Reference proteome</keyword>
<sequence>MLSQHLVILPILIPLLAALLQLLPWGANPQFYRRIIGLVSCSVLLVVSALLLITSTEGAQVYALGSWQAPYGIVLVADRLSALMVLLTAVLALPVLIYACHGEDNLGSHFQALFQFQLVGIIGAFLTGDLFNLFVFFEILLISSYALLMHGGGKLKLRACLHYVLLNLTGSAIFLISLGVLYGITGTLNMADMAVKVAALTGDDATIARAGGILLLVVFGLKAALLPLYFWLPQAYAMTTGTVAALFAIMTKVGIYGILRVFTLIFGAGAGEAAMLGYDWLWWLGLATLAIGGIGVIGSRDLRLVISYLVVISVGTMLTTFSMGNERAISAVVYYLFHSTLVTGALFLLVDIMAKQRGKTASRIIKGRKLAQHALLGVLFLISAVTVIGMPPLSGFIGKLFILEAARTGAQVALLWPLVLFSSFLVMVALARAGSRMFWHTFEGKAAEDKSPAGQLVAVALLLSGAVLMTLFARPISAYTDAIAHDLMHPQSYISTVLHQSGGAHE</sequence>
<keyword evidence="4 7" id="KW-0812">Transmembrane</keyword>
<evidence type="ECO:0000259" key="9">
    <source>
        <dbReference type="Pfam" id="PF00361"/>
    </source>
</evidence>
<feature type="transmembrane region" description="Helical" evidence="8">
    <location>
        <begin position="453"/>
        <end position="473"/>
    </location>
</feature>
<protein>
    <submittedName>
        <fullName evidence="10">Cation:proton antiporter</fullName>
    </submittedName>
</protein>
<evidence type="ECO:0000313" key="10">
    <source>
        <dbReference type="EMBL" id="KFZ30109.1"/>
    </source>
</evidence>
<dbReference type="InterPro" id="IPR001750">
    <property type="entry name" value="ND/Mrp_TM"/>
</dbReference>
<feature type="transmembrane region" description="Helical" evidence="8">
    <location>
        <begin position="210"/>
        <end position="232"/>
    </location>
</feature>
<evidence type="ECO:0000256" key="2">
    <source>
        <dbReference type="ARBA" id="ARBA00005346"/>
    </source>
</evidence>
<keyword evidence="3" id="KW-1003">Cell membrane</keyword>
<evidence type="ECO:0000256" key="4">
    <source>
        <dbReference type="ARBA" id="ARBA00022692"/>
    </source>
</evidence>
<dbReference type="GO" id="GO:0008137">
    <property type="term" value="F:NADH dehydrogenase (ubiquinone) activity"/>
    <property type="evidence" value="ECO:0007669"/>
    <property type="project" value="InterPro"/>
</dbReference>
<feature type="domain" description="NADH:quinone oxidoreductase/Mrp antiporter transmembrane" evidence="9">
    <location>
        <begin position="128"/>
        <end position="424"/>
    </location>
</feature>
<dbReference type="InterPro" id="IPR050586">
    <property type="entry name" value="CPA3_Na-H_Antiporter_D"/>
</dbReference>
<keyword evidence="6 8" id="KW-0472">Membrane</keyword>
<dbReference type="AlphaFoldDB" id="A0A094IW83"/>
<evidence type="ECO:0000313" key="11">
    <source>
        <dbReference type="Proteomes" id="UP000054363"/>
    </source>
</evidence>
<dbReference type="PRINTS" id="PR01437">
    <property type="entry name" value="NUOXDRDTASE4"/>
</dbReference>
<dbReference type="GO" id="GO:0005886">
    <property type="term" value="C:plasma membrane"/>
    <property type="evidence" value="ECO:0007669"/>
    <property type="project" value="UniProtKB-SubCell"/>
</dbReference>
<dbReference type="GO" id="GO:0042773">
    <property type="term" value="P:ATP synthesis coupled electron transport"/>
    <property type="evidence" value="ECO:0007669"/>
    <property type="project" value="InterPro"/>
</dbReference>
<name>A0A094IW83_9GAMM</name>
<gene>
    <name evidence="10" type="ORF">IDSA_11695</name>
</gene>
<dbReference type="PANTHER" id="PTHR42703">
    <property type="entry name" value="NADH DEHYDROGENASE"/>
    <property type="match status" value="1"/>
</dbReference>
<feature type="transmembrane region" description="Helical" evidence="8">
    <location>
        <begin position="374"/>
        <end position="393"/>
    </location>
</feature>
<comment type="subcellular location">
    <subcellularLocation>
        <location evidence="1">Cell membrane</location>
        <topology evidence="1">Multi-pass membrane protein</topology>
    </subcellularLocation>
    <subcellularLocation>
        <location evidence="7">Membrane</location>
        <topology evidence="7">Multi-pass membrane protein</topology>
    </subcellularLocation>
</comment>
<dbReference type="EMBL" id="JPER01000009">
    <property type="protein sequence ID" value="KFZ30109.1"/>
    <property type="molecule type" value="Genomic_DNA"/>
</dbReference>
<comment type="similarity">
    <text evidence="2">Belongs to the CPA3 antiporters (TC 2.A.63) subunit D family.</text>
</comment>
<feature type="transmembrane region" description="Helical" evidence="8">
    <location>
        <begin position="160"/>
        <end position="184"/>
    </location>
</feature>
<proteinExistence type="inferred from homology"/>
<dbReference type="PANTHER" id="PTHR42703:SF1">
    <property type="entry name" value="NA(+)_H(+) ANTIPORTER SUBUNIT D1"/>
    <property type="match status" value="1"/>
</dbReference>
<feature type="transmembrane region" description="Helical" evidence="8">
    <location>
        <begin position="131"/>
        <end position="148"/>
    </location>
</feature>
<evidence type="ECO:0000256" key="7">
    <source>
        <dbReference type="RuleBase" id="RU000320"/>
    </source>
</evidence>
<accession>A0A094IW83</accession>
<feature type="transmembrane region" description="Helical" evidence="8">
    <location>
        <begin position="413"/>
        <end position="433"/>
    </location>
</feature>
<feature type="transmembrane region" description="Helical" evidence="8">
    <location>
        <begin position="280"/>
        <end position="298"/>
    </location>
</feature>
<dbReference type="STRING" id="435908.IDSA_11695"/>
<dbReference type="Pfam" id="PF00361">
    <property type="entry name" value="Proton_antipo_M"/>
    <property type="match status" value="1"/>
</dbReference>
<feature type="transmembrane region" description="Helical" evidence="8">
    <location>
        <begin position="6"/>
        <end position="23"/>
    </location>
</feature>
<dbReference type="NCBIfam" id="NF009309">
    <property type="entry name" value="PRK12666.1"/>
    <property type="match status" value="1"/>
</dbReference>
<feature type="transmembrane region" description="Helical" evidence="8">
    <location>
        <begin position="305"/>
        <end position="323"/>
    </location>
</feature>
<evidence type="ECO:0000256" key="6">
    <source>
        <dbReference type="ARBA" id="ARBA00023136"/>
    </source>
</evidence>
<keyword evidence="5 8" id="KW-1133">Transmembrane helix</keyword>
<evidence type="ECO:0000256" key="5">
    <source>
        <dbReference type="ARBA" id="ARBA00022989"/>
    </source>
</evidence>
<dbReference type="InterPro" id="IPR003918">
    <property type="entry name" value="NADH_UbQ_OxRdtase"/>
</dbReference>
<dbReference type="eggNOG" id="COG0651">
    <property type="taxonomic scope" value="Bacteria"/>
</dbReference>
<feature type="transmembrane region" description="Helical" evidence="8">
    <location>
        <begin position="73"/>
        <end position="99"/>
    </location>
</feature>
<reference evidence="10 11" key="1">
    <citation type="submission" date="2014-06" db="EMBL/GenBank/DDBJ databases">
        <title>The draft genome sequence of Idiomarina salinarum ISL-52.</title>
        <authorList>
            <person name="Du J."/>
            <person name="Shao Z."/>
        </authorList>
    </citation>
    <scope>NUCLEOTIDE SEQUENCE [LARGE SCALE GENOMIC DNA]</scope>
    <source>
        <strain evidence="10 11">ISL-52</strain>
    </source>
</reference>
<dbReference type="RefSeq" id="WP_034777054.1">
    <property type="nucleotide sequence ID" value="NZ_JPER01000009.1"/>
</dbReference>
<feature type="transmembrane region" description="Helical" evidence="8">
    <location>
        <begin position="244"/>
        <end position="268"/>
    </location>
</feature>
<comment type="caution">
    <text evidence="10">The sequence shown here is derived from an EMBL/GenBank/DDBJ whole genome shotgun (WGS) entry which is preliminary data.</text>
</comment>